<sequence length="234" mass="27385">MCVPVRNTINGQEYTTGWRLSGMELKKWIDLKYLYTVGNFFFMTAQTYLTHNEGLYYLTWTEPEKYEINFGAHKVERNTGVNIYKGYFRTDIVSLVTDPENLKNQKIRIDIDVEAIQIPGAYFEHIKNKLSYMGVQLIKGEDKVRLVSPANEKREMSSEQERKLDFIIRLPEDEFIDLNPLHHTQAMFFEKSKDDTWVLGSSILRIYSIVMDNTGSDIFCRFVEPYQSNGETSQ</sequence>
<evidence type="ECO:0000313" key="2">
    <source>
        <dbReference type="Proteomes" id="UP000053237"/>
    </source>
</evidence>
<reference evidence="1 2" key="1">
    <citation type="submission" date="2012-05" db="EMBL/GenBank/DDBJ databases">
        <title>Recombination and specialization in a pathogen metapopulation.</title>
        <authorList>
            <person name="Gardiner A."/>
            <person name="Kemen E."/>
            <person name="Schultz-Larsen T."/>
            <person name="MacLean D."/>
            <person name="Van Oosterhout C."/>
            <person name="Jones J.D.G."/>
        </authorList>
    </citation>
    <scope>NUCLEOTIDE SEQUENCE [LARGE SCALE GENOMIC DNA]</scope>
    <source>
        <strain evidence="1 2">Ac Nc2</strain>
    </source>
</reference>
<dbReference type="EMBL" id="CAIX01000044">
    <property type="protein sequence ID" value="CCI43130.1"/>
    <property type="molecule type" value="Genomic_DNA"/>
</dbReference>
<keyword evidence="2" id="KW-1185">Reference proteome</keyword>
<dbReference type="AlphaFoldDB" id="A0A024G994"/>
<name>A0A024G994_9STRA</name>
<gene>
    <name evidence="1" type="ORF">BN9_039140</name>
</gene>
<dbReference type="Proteomes" id="UP000053237">
    <property type="component" value="Unassembled WGS sequence"/>
</dbReference>
<evidence type="ECO:0008006" key="3">
    <source>
        <dbReference type="Google" id="ProtNLM"/>
    </source>
</evidence>
<proteinExistence type="predicted"/>
<comment type="caution">
    <text evidence="1">The sequence shown here is derived from an EMBL/GenBank/DDBJ whole genome shotgun (WGS) entry which is preliminary data.</text>
</comment>
<accession>A0A024G994</accession>
<protein>
    <recommendedName>
        <fullName evidence="3">Peptidase A1 domain-containing protein</fullName>
    </recommendedName>
</protein>
<evidence type="ECO:0000313" key="1">
    <source>
        <dbReference type="EMBL" id="CCI43130.1"/>
    </source>
</evidence>
<organism evidence="1 2">
    <name type="scientific">Albugo candida</name>
    <dbReference type="NCBI Taxonomy" id="65357"/>
    <lineage>
        <taxon>Eukaryota</taxon>
        <taxon>Sar</taxon>
        <taxon>Stramenopiles</taxon>
        <taxon>Oomycota</taxon>
        <taxon>Peronosporomycetes</taxon>
        <taxon>Albuginales</taxon>
        <taxon>Albuginaceae</taxon>
        <taxon>Albugo</taxon>
    </lineage>
</organism>
<dbReference type="InParanoid" id="A0A024G994"/>